<accession>A0ABS5IXS9</accession>
<dbReference type="SUPFAM" id="SSF50494">
    <property type="entry name" value="Trypsin-like serine proteases"/>
    <property type="match status" value="1"/>
</dbReference>
<evidence type="ECO:0000313" key="1">
    <source>
        <dbReference type="EMBL" id="MBS0027670.1"/>
    </source>
</evidence>
<comment type="caution">
    <text evidence="1">The sequence shown here is derived from an EMBL/GenBank/DDBJ whole genome shotgun (WGS) entry which is preliminary data.</text>
</comment>
<sequence>MLLTVCKYLNIRVGNASASASTAGYLSPGDSIDLDTVLIGEELDGNAIWYRSKTGYYYWSGGITEVAFEVPDLVETTEILKAVTTDILHNYSSYYRNKVPGYLGCGTGKSQDPTIQELVIAIFINQKQVVTMLLPDRIKHKGYGIKTEIIQIQPPKLQKGPFFPGSKVAVGTAGVKGFYNGEECLLSCYHVLADSLLKKGTVKVTSEDQLTATLSTGNLSATLEVLAGEFTESVDYALARLPNDVLYKNEFKGIPINGYCTEDEIASLWGAMVFSSGAYTKGSARVTHTMRNIQVGADFFVNVLHTGMLSVDGDSGAAVFTADNKLVGFVFAGDSVTCSYIIPAYKLIPDLLVLP</sequence>
<dbReference type="EMBL" id="JAGTXB010000004">
    <property type="protein sequence ID" value="MBS0027670.1"/>
    <property type="molecule type" value="Genomic_DNA"/>
</dbReference>
<protein>
    <recommendedName>
        <fullName evidence="3">Trypsin-like peptidase domain-containing protein</fullName>
    </recommendedName>
</protein>
<dbReference type="RefSeq" id="WP_211972775.1">
    <property type="nucleotide sequence ID" value="NZ_CBFHAM010000019.1"/>
</dbReference>
<evidence type="ECO:0008006" key="3">
    <source>
        <dbReference type="Google" id="ProtNLM"/>
    </source>
</evidence>
<dbReference type="InterPro" id="IPR009003">
    <property type="entry name" value="Peptidase_S1_PA"/>
</dbReference>
<reference evidence="1 2" key="1">
    <citation type="submission" date="2021-04" db="EMBL/GenBank/DDBJ databases">
        <title>Chitinophaga sp. nov., isolated from the rhizosphere soil.</title>
        <authorList>
            <person name="He S."/>
        </authorList>
    </citation>
    <scope>NUCLEOTIDE SEQUENCE [LARGE SCALE GENOMIC DNA]</scope>
    <source>
        <strain evidence="1 2">2R12</strain>
    </source>
</reference>
<name>A0ABS5IXS9_9BACT</name>
<gene>
    <name evidence="1" type="ORF">KE626_10155</name>
</gene>
<keyword evidence="2" id="KW-1185">Reference proteome</keyword>
<evidence type="ECO:0000313" key="2">
    <source>
        <dbReference type="Proteomes" id="UP000676386"/>
    </source>
</evidence>
<organism evidence="1 2">
    <name type="scientific">Chitinophaga hostae</name>
    <dbReference type="NCBI Taxonomy" id="2831022"/>
    <lineage>
        <taxon>Bacteria</taxon>
        <taxon>Pseudomonadati</taxon>
        <taxon>Bacteroidota</taxon>
        <taxon>Chitinophagia</taxon>
        <taxon>Chitinophagales</taxon>
        <taxon>Chitinophagaceae</taxon>
        <taxon>Chitinophaga</taxon>
    </lineage>
</organism>
<dbReference type="Proteomes" id="UP000676386">
    <property type="component" value="Unassembled WGS sequence"/>
</dbReference>
<proteinExistence type="predicted"/>